<keyword evidence="10 18" id="KW-0805">Transcription regulation</keyword>
<keyword evidence="1 18" id="KW-1121">Modulation of host cell cycle by virus</keyword>
<keyword evidence="12 18" id="KW-0010">Activator</keyword>
<evidence type="ECO:0000256" key="12">
    <source>
        <dbReference type="ARBA" id="ARBA00023159"/>
    </source>
</evidence>
<evidence type="ECO:0000256" key="4">
    <source>
        <dbReference type="ARBA" id="ARBA00022581"/>
    </source>
</evidence>
<comment type="subunit">
    <text evidence="18">Homodimer. Homooligomer. Interacts with host RB1; this interaction induces dissociation of RB1-E2F1 complex thereby disrupting RB1 activity. Interacts with host EP300; this interaction represses EP300 transcriptional activity. Interacts with protein E2; this interaction inhibits E7 oncogenic activity. Interacts with host TMEM173/STING; this interaction impairs the ability of TMEM173/STING to sense cytosolic DNA and promote the production of type I interferon (IFN-alpha and IFN-beta).</text>
</comment>
<dbReference type="InterPro" id="IPR000148">
    <property type="entry name" value="Papilloma_E7"/>
</dbReference>
<dbReference type="Gene3D" id="3.30.160.330">
    <property type="match status" value="1"/>
</dbReference>
<evidence type="ECO:0000256" key="11">
    <source>
        <dbReference type="ARBA" id="ARBA00023125"/>
    </source>
</evidence>
<evidence type="ECO:0000313" key="20">
    <source>
        <dbReference type="EMBL" id="AYA93437.1"/>
    </source>
</evidence>
<keyword evidence="14 18" id="KW-1035">Host cytoplasm</keyword>
<dbReference type="GO" id="GO:0039645">
    <property type="term" value="P:symbiont-mediated perturbation of host cell cycle G1/S transition checkpoint"/>
    <property type="evidence" value="ECO:0007669"/>
    <property type="project" value="UniProtKB-UniRule"/>
</dbReference>
<evidence type="ECO:0000256" key="9">
    <source>
        <dbReference type="ARBA" id="ARBA00022833"/>
    </source>
</evidence>
<evidence type="ECO:0000256" key="17">
    <source>
        <dbReference type="ARBA" id="ARBA00023309"/>
    </source>
</evidence>
<evidence type="ECO:0000256" key="19">
    <source>
        <dbReference type="PIRNR" id="PIRNR003407"/>
    </source>
</evidence>
<dbReference type="GO" id="GO:0030430">
    <property type="term" value="C:host cell cytoplasm"/>
    <property type="evidence" value="ECO:0007669"/>
    <property type="project" value="UniProtKB-SubCell"/>
</dbReference>
<keyword evidence="2 18" id="KW-0244">Early protein</keyword>
<dbReference type="PIRSF" id="PIRSF003407">
    <property type="entry name" value="Papvi_E7"/>
    <property type="match status" value="1"/>
</dbReference>
<dbReference type="GO" id="GO:0039502">
    <property type="term" value="P:symbiont-mediated suppression of host type I interferon-mediated signaling pathway"/>
    <property type="evidence" value="ECO:0007669"/>
    <property type="project" value="UniProtKB-UniRule"/>
</dbReference>
<evidence type="ECO:0000256" key="14">
    <source>
        <dbReference type="ARBA" id="ARBA00023200"/>
    </source>
</evidence>
<keyword evidence="15" id="KW-0922">Interferon antiviral system evasion</keyword>
<evidence type="ECO:0000256" key="1">
    <source>
        <dbReference type="ARBA" id="ARBA00022504"/>
    </source>
</evidence>
<comment type="subcellular location">
    <subcellularLocation>
        <location evidence="18">Host cytoplasm</location>
    </subcellularLocation>
    <subcellularLocation>
        <location evidence="18">Host nucleus</location>
    </subcellularLocation>
    <text evidence="18">Predominantly found in the host nucleus.</text>
</comment>
<evidence type="ECO:0000256" key="13">
    <source>
        <dbReference type="ARBA" id="ARBA00023163"/>
    </source>
</evidence>
<dbReference type="GO" id="GO:0008270">
    <property type="term" value="F:zinc ion binding"/>
    <property type="evidence" value="ECO:0007669"/>
    <property type="project" value="UniProtKB-KW"/>
</dbReference>
<keyword evidence="9 18" id="KW-0862">Zinc</keyword>
<protein>
    <recommendedName>
        <fullName evidence="18 19">Protein E7</fullName>
    </recommendedName>
</protein>
<keyword evidence="8 18" id="KW-1114">Inhibition of host interferon signaling pathway by virus</keyword>
<dbReference type="Pfam" id="PF00527">
    <property type="entry name" value="E7"/>
    <property type="match status" value="1"/>
</dbReference>
<keyword evidence="5 18" id="KW-1090">Inhibition of host innate immune response by virus</keyword>
<reference evidence="20" key="1">
    <citation type="journal article" date="2018" name="Nat. Med.">
        <title>Expanded skin virome in DOCK8-deficient patients.</title>
        <authorList>
            <consortium name="NISC Comparative Sequencing Program"/>
            <person name="Tirosh O."/>
            <person name="Conlan S."/>
            <person name="Deming C."/>
            <person name="Lee-Lin S.Q."/>
            <person name="Huang X."/>
            <person name="Su H.C."/>
            <person name="Freeman A.F."/>
            <person name="Segre J.A."/>
            <person name="Kong H.H."/>
        </authorList>
    </citation>
    <scope>NUCLEOTIDE SEQUENCE</scope>
    <source>
        <strain evidence="20">HPV-mSK_014</strain>
    </source>
</reference>
<evidence type="ECO:0000256" key="5">
    <source>
        <dbReference type="ARBA" id="ARBA00022632"/>
    </source>
</evidence>
<dbReference type="GO" id="GO:0006351">
    <property type="term" value="P:DNA-templated transcription"/>
    <property type="evidence" value="ECO:0007669"/>
    <property type="project" value="UniProtKB-UniRule"/>
</dbReference>
<keyword evidence="13 18" id="KW-0804">Transcription</keyword>
<keyword evidence="7 18" id="KW-0863">Zinc-finger</keyword>
<feature type="zinc finger region" evidence="18">
    <location>
        <begin position="51"/>
        <end position="87"/>
    </location>
</feature>
<dbReference type="EMBL" id="MH777162">
    <property type="protein sequence ID" value="AYA93437.1"/>
    <property type="molecule type" value="Genomic_DNA"/>
</dbReference>
<dbReference type="GO" id="GO:0052170">
    <property type="term" value="P:symbiont-mediated suppression of host innate immune response"/>
    <property type="evidence" value="ECO:0007669"/>
    <property type="project" value="UniProtKB-KW"/>
</dbReference>
<keyword evidence="11 18" id="KW-0238">DNA-binding</keyword>
<accession>A0A385PHQ1</accession>
<evidence type="ECO:0000256" key="7">
    <source>
        <dbReference type="ARBA" id="ARBA00022771"/>
    </source>
</evidence>
<dbReference type="SUPFAM" id="SSF161234">
    <property type="entry name" value="E7 C-terminal domain-like"/>
    <property type="match status" value="1"/>
</dbReference>
<dbReference type="GO" id="GO:0042025">
    <property type="term" value="C:host cell nucleus"/>
    <property type="evidence" value="ECO:0007669"/>
    <property type="project" value="UniProtKB-SubCell"/>
</dbReference>
<keyword evidence="17 18" id="KW-1078">G1/S host cell cycle checkpoint dysregulation by virus</keyword>
<evidence type="ECO:0000256" key="6">
    <source>
        <dbReference type="ARBA" id="ARBA00022723"/>
    </source>
</evidence>
<evidence type="ECO:0000256" key="18">
    <source>
        <dbReference type="HAMAP-Rule" id="MF_04004"/>
    </source>
</evidence>
<sequence length="97" mass="10860">MIGEVVNIREIELNLESLVLPENLLSNESLSPDSEGQEEVEQEAFRIDSSCKSCGAGVRLFVFATRRAISSLQLLLNSELNLLCPTCGRLYFRDGRR</sequence>
<gene>
    <name evidence="18" type="primary">E7</name>
</gene>
<dbReference type="HAMAP" id="MF_04004">
    <property type="entry name" value="PPV_E7"/>
    <property type="match status" value="1"/>
</dbReference>
<dbReference type="GO" id="GO:0003700">
    <property type="term" value="F:DNA-binding transcription factor activity"/>
    <property type="evidence" value="ECO:0007669"/>
    <property type="project" value="UniProtKB-UniRule"/>
</dbReference>
<organism evidence="20">
    <name type="scientific">Human papillomavirus</name>
    <dbReference type="NCBI Taxonomy" id="10566"/>
    <lineage>
        <taxon>Viruses</taxon>
        <taxon>Monodnaviria</taxon>
        <taxon>Shotokuvirae</taxon>
        <taxon>Cossaviricota</taxon>
        <taxon>Papovaviricetes</taxon>
        <taxon>Zurhausenvirales</taxon>
        <taxon>Papillomaviridae</taxon>
    </lineage>
</organism>
<comment type="PTM">
    <text evidence="18">Highly phosphorylated.</text>
</comment>
<dbReference type="GO" id="GO:0003677">
    <property type="term" value="F:DNA binding"/>
    <property type="evidence" value="ECO:0007669"/>
    <property type="project" value="UniProtKB-UniRule"/>
</dbReference>
<evidence type="ECO:0000256" key="3">
    <source>
        <dbReference type="ARBA" id="ARBA00022562"/>
    </source>
</evidence>
<evidence type="ECO:0000256" key="2">
    <source>
        <dbReference type="ARBA" id="ARBA00022518"/>
    </source>
</evidence>
<feature type="short sequence motif" description="Nuclear export signal" evidence="18">
    <location>
        <begin position="69"/>
        <end position="77"/>
    </location>
</feature>
<keyword evidence="6 18" id="KW-0479">Metal-binding</keyword>
<proteinExistence type="inferred from homology"/>
<evidence type="ECO:0000256" key="16">
    <source>
        <dbReference type="ARBA" id="ARBA00023280"/>
    </source>
</evidence>
<name>A0A385PHQ1_9PAPI</name>
<keyword evidence="4 18" id="KW-0945">Host-virus interaction</keyword>
<dbReference type="GO" id="GO:0019904">
    <property type="term" value="F:protein domain specific binding"/>
    <property type="evidence" value="ECO:0007669"/>
    <property type="project" value="UniProtKB-UniRule"/>
</dbReference>
<comment type="function">
    <text evidence="19">E7 protein has both transforming and trans-activating activities.</text>
</comment>
<comment type="caution">
    <text evidence="18">Lacks conserved residue(s) required for the propagation of feature annotation.</text>
</comment>
<comment type="domain">
    <text evidence="18">The E7 terminal domain is an intrinsically disordered domain, whose flexibility and conformational transitions confer target adaptability to the oncoprotein. It allows adaptation to a variety of protein targets and exposes the PEST degradation sequence that regulates its turnover in the cell.</text>
</comment>
<evidence type="ECO:0000256" key="15">
    <source>
        <dbReference type="ARBA" id="ARBA00023258"/>
    </source>
</evidence>
<comment type="similarity">
    <text evidence="18 19">Belongs to the papillomaviridae E7 protein family.</text>
</comment>
<comment type="function">
    <text evidence="18">Plays a role in viral genome replication by driving entry of quiescent cells into the cell cycle. Stimulation of progression from G1 to S phase allows the virus to efficiently use the cellular DNA replicating machinery to achieve viral genome replication. E7 protein has both transforming and trans-activating activities. Induces the disassembly of the E2F1 transcription factor from RB1, with subsequent transcriptional activation of E2F1-regulated S-phase genes. Interferes with host histone deacetylation mediated by HDAC1 and HDAC2, leading to transcription activation. Plays also a role in the inhibition of both antiviral and antiproliferative functions of host interferon alpha. Interaction with host TMEM173/STING impairs the ability of TMEM173/STING to sense cytosolic DNA and promote the production of type I interferon (IFN-alpha and IFN-beta).</text>
</comment>
<keyword evidence="3 18" id="KW-1048">Host nucleus</keyword>
<keyword evidence="16 18" id="KW-0899">Viral immunoevasion</keyword>
<evidence type="ECO:0000256" key="10">
    <source>
        <dbReference type="ARBA" id="ARBA00023015"/>
    </source>
</evidence>
<evidence type="ECO:0000256" key="8">
    <source>
        <dbReference type="ARBA" id="ARBA00022830"/>
    </source>
</evidence>